<keyword evidence="3" id="KW-1185">Reference proteome</keyword>
<keyword evidence="1" id="KW-1133">Transmembrane helix</keyword>
<gene>
    <name evidence="2" type="ORF">BJY20_002429</name>
</gene>
<evidence type="ECO:0000313" key="3">
    <source>
        <dbReference type="Proteomes" id="UP000554054"/>
    </source>
</evidence>
<sequence>MQVETAVFLMWAVLPLLAYFGGRLVLMRTEHKRGSRSAPDAEQRLAQLRRWRDENQVAPRGRMADALRLAQGADETSVQQARQL</sequence>
<keyword evidence="1" id="KW-0472">Membrane</keyword>
<proteinExistence type="predicted"/>
<feature type="transmembrane region" description="Helical" evidence="1">
    <location>
        <begin position="6"/>
        <end position="26"/>
    </location>
</feature>
<protein>
    <submittedName>
        <fullName evidence="2">Uncharacterized protein</fullName>
    </submittedName>
</protein>
<dbReference type="Proteomes" id="UP000554054">
    <property type="component" value="Unassembled WGS sequence"/>
</dbReference>
<reference evidence="2 3" key="1">
    <citation type="submission" date="2020-07" db="EMBL/GenBank/DDBJ databases">
        <title>Sequencing the genomes of 1000 actinobacteria strains.</title>
        <authorList>
            <person name="Klenk H.-P."/>
        </authorList>
    </citation>
    <scope>NUCLEOTIDE SEQUENCE [LARGE SCALE GENOMIC DNA]</scope>
    <source>
        <strain evidence="2 3">DSM 26154</strain>
    </source>
</reference>
<accession>A0A852VPS5</accession>
<dbReference type="EMBL" id="JACCAE010000001">
    <property type="protein sequence ID" value="NYF99037.1"/>
    <property type="molecule type" value="Genomic_DNA"/>
</dbReference>
<evidence type="ECO:0000313" key="2">
    <source>
        <dbReference type="EMBL" id="NYF99037.1"/>
    </source>
</evidence>
<keyword evidence="1" id="KW-0812">Transmembrane</keyword>
<dbReference type="AlphaFoldDB" id="A0A852VPS5"/>
<organism evidence="2 3">
    <name type="scientific">Janibacter cremeus</name>
    <dbReference type="NCBI Taxonomy" id="1285192"/>
    <lineage>
        <taxon>Bacteria</taxon>
        <taxon>Bacillati</taxon>
        <taxon>Actinomycetota</taxon>
        <taxon>Actinomycetes</taxon>
        <taxon>Micrococcales</taxon>
        <taxon>Intrasporangiaceae</taxon>
        <taxon>Janibacter</taxon>
    </lineage>
</organism>
<name>A0A852VPS5_9MICO</name>
<evidence type="ECO:0000256" key="1">
    <source>
        <dbReference type="SAM" id="Phobius"/>
    </source>
</evidence>
<comment type="caution">
    <text evidence="2">The sequence shown here is derived from an EMBL/GenBank/DDBJ whole genome shotgun (WGS) entry which is preliminary data.</text>
</comment>